<proteinExistence type="predicted"/>
<feature type="domain" description="Phage conserved hypothetical protein C-terminal" evidence="1">
    <location>
        <begin position="157"/>
        <end position="227"/>
    </location>
</feature>
<dbReference type="InterPro" id="IPR036388">
    <property type="entry name" value="WH-like_DNA-bd_sf"/>
</dbReference>
<dbReference type="NCBIfam" id="TIGR02220">
    <property type="entry name" value="phg_TIGR02220"/>
    <property type="match status" value="1"/>
</dbReference>
<evidence type="ECO:0000259" key="1">
    <source>
        <dbReference type="Pfam" id="PF09524"/>
    </source>
</evidence>
<gene>
    <name evidence="2" type="ORF">FF306_00170</name>
</gene>
<name>A0A1L8CFV3_9LACO</name>
<evidence type="ECO:0000313" key="2">
    <source>
        <dbReference type="EMBL" id="GAT90077.1"/>
    </source>
</evidence>
<protein>
    <recommendedName>
        <fullName evidence="1">Phage conserved hypothetical protein C-terminal domain-containing protein</fullName>
    </recommendedName>
</protein>
<sequence>MISMENNETTPKYFIQVQMQTLKKLGLTSTDKLVYGTIYTMLNVTGKCFMSNASIAESIEIKPKTVSKSISKLSELGLINVKLIYKEDSKQIDKRYITLSDYSRGGMLRKSDTLSYQSSIPMLQKSEDNRLLNKSINRLNNNMSSSNEHDHSEAKEIIAYLNDKADKHFRNTQSNYKTIEARLKDYSIDDLKRVIDNKCASWLNTNMDKYLRIETLFRASKIDGYLNEKVDTRNTGGEVHGIDF</sequence>
<dbReference type="Pfam" id="PF09524">
    <property type="entry name" value="Phg_2220_C"/>
    <property type="match status" value="1"/>
</dbReference>
<dbReference type="SUPFAM" id="SSF46785">
    <property type="entry name" value="Winged helix' DNA-binding domain"/>
    <property type="match status" value="1"/>
</dbReference>
<organism evidence="2 3">
    <name type="scientific">Apilactobacillus kunkeei</name>
    <dbReference type="NCBI Taxonomy" id="148814"/>
    <lineage>
        <taxon>Bacteria</taxon>
        <taxon>Bacillati</taxon>
        <taxon>Bacillota</taxon>
        <taxon>Bacilli</taxon>
        <taxon>Lactobacillales</taxon>
        <taxon>Lactobacillaceae</taxon>
        <taxon>Apilactobacillus</taxon>
    </lineage>
</organism>
<dbReference type="AlphaFoldDB" id="A0A1L8CFV3"/>
<comment type="caution">
    <text evidence="2">The sequence shown here is derived from an EMBL/GenBank/DDBJ whole genome shotgun (WGS) entry which is preliminary data.</text>
</comment>
<accession>A0A1L8CFV3</accession>
<dbReference type="InterPro" id="IPR011741">
    <property type="entry name" value="Phg_2220_C"/>
</dbReference>
<dbReference type="EMBL" id="BDDX01000001">
    <property type="protein sequence ID" value="GAT90077.1"/>
    <property type="molecule type" value="Genomic_DNA"/>
</dbReference>
<dbReference type="InterPro" id="IPR036390">
    <property type="entry name" value="WH_DNA-bd_sf"/>
</dbReference>
<dbReference type="Pfam" id="PF13730">
    <property type="entry name" value="HTH_36"/>
    <property type="match status" value="1"/>
</dbReference>
<dbReference type="Gene3D" id="1.10.10.10">
    <property type="entry name" value="Winged helix-like DNA-binding domain superfamily/Winged helix DNA-binding domain"/>
    <property type="match status" value="1"/>
</dbReference>
<dbReference type="Proteomes" id="UP000186588">
    <property type="component" value="Unassembled WGS sequence"/>
</dbReference>
<evidence type="ECO:0000313" key="3">
    <source>
        <dbReference type="Proteomes" id="UP000186588"/>
    </source>
</evidence>
<reference evidence="2 3" key="1">
    <citation type="journal article" date="2016" name="Syst. Appl. Microbiol.">
        <title>Genomic characterization of a fructophilic bee symbiont Lactobacillus kunkeei reveals its niche-specific adaptation.</title>
        <authorList>
            <person name="Maeno S."/>
            <person name="Tanizawa Y."/>
            <person name="Kanesaki Y."/>
            <person name="Kubota E."/>
            <person name="Kumar H."/>
            <person name="Dicks L."/>
            <person name="Salminen S."/>
            <person name="Nakagawa J."/>
            <person name="Arita M."/>
            <person name="Endo A."/>
        </authorList>
    </citation>
    <scope>NUCLEOTIDE SEQUENCE [LARGE SCALE GENOMIC DNA]</scope>
    <source>
        <strain evidence="2 3">FF30-6</strain>
    </source>
</reference>